<dbReference type="SUPFAM" id="SSF54928">
    <property type="entry name" value="RNA-binding domain, RBD"/>
    <property type="match status" value="1"/>
</dbReference>
<dbReference type="SMART" id="SM00360">
    <property type="entry name" value="RRM"/>
    <property type="match status" value="1"/>
</dbReference>
<proteinExistence type="predicted"/>
<dbReference type="Gene3D" id="3.30.70.330">
    <property type="match status" value="1"/>
</dbReference>
<evidence type="ECO:0000313" key="10">
    <source>
        <dbReference type="EMBL" id="CAG6789852.1"/>
    </source>
</evidence>
<evidence type="ECO:0000256" key="1">
    <source>
        <dbReference type="ARBA" id="ARBA00004123"/>
    </source>
</evidence>
<evidence type="ECO:0000256" key="5">
    <source>
        <dbReference type="ARBA" id="ARBA00022884"/>
    </source>
</evidence>
<dbReference type="InterPro" id="IPR038192">
    <property type="entry name" value="CSTF_C_sf"/>
</dbReference>
<evidence type="ECO:0000256" key="4">
    <source>
        <dbReference type="ARBA" id="ARBA00022737"/>
    </source>
</evidence>
<sequence>MADQANVLDKSMRSVFVGNIPYEATEEKLKDIFSEAGPVISFKLVYDRETGKPKGYGFCEYKDQETALSAMRNLNGYEIGGRNLRVDNACTEKSRLEIQSLLQGPISESQYGEPVSADKAPETVSKAVASLPPEQMFELMKQMMQCAQNNPAEARAMLLQNPQLAYALLQALVVMRVVDAQAAAGMLHQSSAVSLQNNTGPAPMLPPAPARVPAPVPPPPAGFSQDSDLRIMDPRLAAQAQRNAMDQDLRMPPSGFNDNSLMPGMDAALDSFRQMPPRMPETPHYPGLHPGGPMPVSVPPMPVAPPVPQAVAPPPRAVPPPLPPNPPTTTTASTAPTIPATSGQSQSDKEKAALIMQVLQLTDEQISMLPPEQRQSILVLKEQIAKAKRT</sequence>
<dbReference type="InterPro" id="IPR035979">
    <property type="entry name" value="RBD_domain_sf"/>
</dbReference>
<dbReference type="EMBL" id="HBUF01667086">
    <property type="protein sequence ID" value="CAG6789852.1"/>
    <property type="molecule type" value="Transcribed_RNA"/>
</dbReference>
<dbReference type="Gene3D" id="1.25.40.630">
    <property type="match status" value="1"/>
</dbReference>
<organism evidence="10">
    <name type="scientific">Cacopsylla melanoneura</name>
    <dbReference type="NCBI Taxonomy" id="428564"/>
    <lineage>
        <taxon>Eukaryota</taxon>
        <taxon>Metazoa</taxon>
        <taxon>Ecdysozoa</taxon>
        <taxon>Arthropoda</taxon>
        <taxon>Hexapoda</taxon>
        <taxon>Insecta</taxon>
        <taxon>Pterygota</taxon>
        <taxon>Neoptera</taxon>
        <taxon>Paraneoptera</taxon>
        <taxon>Hemiptera</taxon>
        <taxon>Sternorrhyncha</taxon>
        <taxon>Psylloidea</taxon>
        <taxon>Psyllidae</taxon>
        <taxon>Psyllinae</taxon>
        <taxon>Cacopsylla</taxon>
    </lineage>
</organism>
<feature type="compositionally biased region" description="Low complexity" evidence="8">
    <location>
        <begin position="328"/>
        <end position="341"/>
    </location>
</feature>
<evidence type="ECO:0000256" key="7">
    <source>
        <dbReference type="PROSITE-ProRule" id="PRU00176"/>
    </source>
</evidence>
<dbReference type="Pfam" id="PF00076">
    <property type="entry name" value="RRM_1"/>
    <property type="match status" value="1"/>
</dbReference>
<dbReference type="Gene3D" id="1.10.20.70">
    <property type="entry name" value="Transcription termination and cleavage factor, C-terminal domain"/>
    <property type="match status" value="1"/>
</dbReference>
<evidence type="ECO:0000256" key="6">
    <source>
        <dbReference type="ARBA" id="ARBA00023242"/>
    </source>
</evidence>
<evidence type="ECO:0000259" key="9">
    <source>
        <dbReference type="PROSITE" id="PS50102"/>
    </source>
</evidence>
<dbReference type="Pfam" id="PF14304">
    <property type="entry name" value="CSTF_C"/>
    <property type="match status" value="1"/>
</dbReference>
<dbReference type="GO" id="GO:0003729">
    <property type="term" value="F:mRNA binding"/>
    <property type="evidence" value="ECO:0007669"/>
    <property type="project" value="TreeGrafter"/>
</dbReference>
<feature type="compositionally biased region" description="Pro residues" evidence="8">
    <location>
        <begin position="310"/>
        <end position="327"/>
    </location>
</feature>
<name>A0A8D9FH18_9HEMI</name>
<dbReference type="PANTHER" id="PTHR45735">
    <property type="entry name" value="CLEAVAGE STIMULATION FACTOR SUBUNIT 2"/>
    <property type="match status" value="1"/>
</dbReference>
<dbReference type="FunFam" id="1.25.40.630:FF:000001">
    <property type="entry name" value="Cleavage stimulation factor subunit 2"/>
    <property type="match status" value="1"/>
</dbReference>
<dbReference type="FunFam" id="1.10.20.70:FF:000001">
    <property type="entry name" value="Cleavage stimulation factor subunit 2"/>
    <property type="match status" value="1"/>
</dbReference>
<dbReference type="PANTHER" id="PTHR45735:SF2">
    <property type="entry name" value="CLEAVAGE STIMULATION FACTOR SUBUNIT 2"/>
    <property type="match status" value="1"/>
</dbReference>
<evidence type="ECO:0000256" key="8">
    <source>
        <dbReference type="SAM" id="MobiDB-lite"/>
    </source>
</evidence>
<accession>A0A8D9FH18</accession>
<dbReference type="InterPro" id="IPR012677">
    <property type="entry name" value="Nucleotide-bd_a/b_plait_sf"/>
</dbReference>
<keyword evidence="2" id="KW-0597">Phosphoprotein</keyword>
<keyword evidence="3" id="KW-0507">mRNA processing</keyword>
<keyword evidence="5 7" id="KW-0694">RNA-binding</keyword>
<dbReference type="GO" id="GO:0005847">
    <property type="term" value="C:mRNA cleavage and polyadenylation specificity factor complex"/>
    <property type="evidence" value="ECO:0007669"/>
    <property type="project" value="TreeGrafter"/>
</dbReference>
<dbReference type="Pfam" id="PF14327">
    <property type="entry name" value="CSTF2_hinge"/>
    <property type="match status" value="1"/>
</dbReference>
<keyword evidence="4" id="KW-0677">Repeat</keyword>
<dbReference type="PROSITE" id="PS50102">
    <property type="entry name" value="RRM"/>
    <property type="match status" value="1"/>
</dbReference>
<dbReference type="GO" id="GO:0031124">
    <property type="term" value="P:mRNA 3'-end processing"/>
    <property type="evidence" value="ECO:0007669"/>
    <property type="project" value="InterPro"/>
</dbReference>
<protein>
    <submittedName>
        <fullName evidence="10">Cleavage stimulation factor subunit 2</fullName>
    </submittedName>
</protein>
<evidence type="ECO:0000256" key="2">
    <source>
        <dbReference type="ARBA" id="ARBA00022553"/>
    </source>
</evidence>
<dbReference type="InterPro" id="IPR026896">
    <property type="entry name" value="CSTF_C"/>
</dbReference>
<comment type="subcellular location">
    <subcellularLocation>
        <location evidence="1">Nucleus</location>
    </subcellularLocation>
</comment>
<feature type="region of interest" description="Disordered" evidence="8">
    <location>
        <begin position="310"/>
        <end position="350"/>
    </location>
</feature>
<keyword evidence="6" id="KW-0539">Nucleus</keyword>
<dbReference type="FunFam" id="3.30.70.330:FF:000061">
    <property type="entry name" value="cleavage stimulation factor subunit 2 isoform X1"/>
    <property type="match status" value="1"/>
</dbReference>
<feature type="domain" description="RRM" evidence="9">
    <location>
        <begin position="13"/>
        <end position="91"/>
    </location>
</feature>
<dbReference type="CDD" id="cd12671">
    <property type="entry name" value="RRM_CSTF2_CSTF2T"/>
    <property type="match status" value="1"/>
</dbReference>
<evidence type="ECO:0000256" key="3">
    <source>
        <dbReference type="ARBA" id="ARBA00022664"/>
    </source>
</evidence>
<dbReference type="AlphaFoldDB" id="A0A8D9FH18"/>
<dbReference type="InterPro" id="IPR025742">
    <property type="entry name" value="CSTF2_hinge"/>
</dbReference>
<reference evidence="10" key="1">
    <citation type="submission" date="2021-05" db="EMBL/GenBank/DDBJ databases">
        <authorList>
            <person name="Alioto T."/>
            <person name="Alioto T."/>
            <person name="Gomez Garrido J."/>
        </authorList>
    </citation>
    <scope>NUCLEOTIDE SEQUENCE</scope>
</reference>
<dbReference type="InterPro" id="IPR000504">
    <property type="entry name" value="RRM_dom"/>
</dbReference>